<keyword evidence="5 6" id="KW-0472">Membrane</keyword>
<dbReference type="RefSeq" id="WP_282905712.1">
    <property type="nucleotide sequence ID" value="NZ_CP124855.1"/>
</dbReference>
<organism evidence="7 8">
    <name type="scientific">Chryseobacterium gotjawalense</name>
    <dbReference type="NCBI Taxonomy" id="3042315"/>
    <lineage>
        <taxon>Bacteria</taxon>
        <taxon>Pseudomonadati</taxon>
        <taxon>Bacteroidota</taxon>
        <taxon>Flavobacteriia</taxon>
        <taxon>Flavobacteriales</taxon>
        <taxon>Weeksellaceae</taxon>
        <taxon>Chryseobacterium group</taxon>
        <taxon>Chryseobacterium</taxon>
    </lineage>
</organism>
<keyword evidence="4 6" id="KW-1133">Transmembrane helix</keyword>
<evidence type="ECO:0000313" key="8">
    <source>
        <dbReference type="Proteomes" id="UP001241656"/>
    </source>
</evidence>
<dbReference type="EMBL" id="CP124855">
    <property type="protein sequence ID" value="WHF52418.1"/>
    <property type="molecule type" value="Genomic_DNA"/>
</dbReference>
<dbReference type="PANTHER" id="PTHR21716">
    <property type="entry name" value="TRANSMEMBRANE PROTEIN"/>
    <property type="match status" value="1"/>
</dbReference>
<keyword evidence="3 6" id="KW-0812">Transmembrane</keyword>
<protein>
    <submittedName>
        <fullName evidence="7">AI-2E family transporter</fullName>
    </submittedName>
</protein>
<dbReference type="Proteomes" id="UP001241656">
    <property type="component" value="Chromosome"/>
</dbReference>
<evidence type="ECO:0000256" key="2">
    <source>
        <dbReference type="ARBA" id="ARBA00009773"/>
    </source>
</evidence>
<reference evidence="7 8" key="1">
    <citation type="submission" date="2023-05" db="EMBL/GenBank/DDBJ databases">
        <title>Genomic insight into Chryseobacterium sp. wdc7 isolated forest soil (Gotjawal).</title>
        <authorList>
            <person name="Park S.-J."/>
        </authorList>
    </citation>
    <scope>NUCLEOTIDE SEQUENCE [LARGE SCALE GENOMIC DNA]</scope>
    <source>
        <strain evidence="8">wdc7</strain>
    </source>
</reference>
<name>A0ABY8RGX4_9FLAO</name>
<comment type="similarity">
    <text evidence="2">Belongs to the autoinducer-2 exporter (AI-2E) (TC 2.A.86) family.</text>
</comment>
<evidence type="ECO:0000313" key="7">
    <source>
        <dbReference type="EMBL" id="WHF52418.1"/>
    </source>
</evidence>
<feature type="transmembrane region" description="Helical" evidence="6">
    <location>
        <begin position="65"/>
        <end position="84"/>
    </location>
</feature>
<feature type="transmembrane region" description="Helical" evidence="6">
    <location>
        <begin position="202"/>
        <end position="223"/>
    </location>
</feature>
<evidence type="ECO:0000256" key="4">
    <source>
        <dbReference type="ARBA" id="ARBA00022989"/>
    </source>
</evidence>
<gene>
    <name evidence="7" type="ORF">QGN23_03840</name>
</gene>
<accession>A0ABY8RGX4</accession>
<feature type="transmembrane region" description="Helical" evidence="6">
    <location>
        <begin position="229"/>
        <end position="255"/>
    </location>
</feature>
<feature type="transmembrane region" description="Helical" evidence="6">
    <location>
        <begin position="12"/>
        <end position="45"/>
    </location>
</feature>
<dbReference type="InterPro" id="IPR002549">
    <property type="entry name" value="AI-2E-like"/>
</dbReference>
<evidence type="ECO:0000256" key="6">
    <source>
        <dbReference type="SAM" id="Phobius"/>
    </source>
</evidence>
<evidence type="ECO:0000256" key="1">
    <source>
        <dbReference type="ARBA" id="ARBA00004141"/>
    </source>
</evidence>
<feature type="transmembrane region" description="Helical" evidence="6">
    <location>
        <begin position="147"/>
        <end position="167"/>
    </location>
</feature>
<evidence type="ECO:0000256" key="5">
    <source>
        <dbReference type="ARBA" id="ARBA00023136"/>
    </source>
</evidence>
<comment type="subcellular location">
    <subcellularLocation>
        <location evidence="1">Membrane</location>
        <topology evidence="1">Multi-pass membrane protein</topology>
    </subcellularLocation>
</comment>
<proteinExistence type="inferred from homology"/>
<dbReference type="Pfam" id="PF01594">
    <property type="entry name" value="AI-2E_transport"/>
    <property type="match status" value="1"/>
</dbReference>
<evidence type="ECO:0000256" key="3">
    <source>
        <dbReference type="ARBA" id="ARBA00022692"/>
    </source>
</evidence>
<sequence>MKNVFRKKTIQQTLIVLAIVILAVDVFVLQYFVSGLLGAITLYFLTRKLYRKLVGQKKWNSDLAVTFIFTLLIISFGIPLWILIDFLVPKINELINDRNTIIEKFQSIQIFLENNEFLQRFDFKVTHEQIVQLINKAISVIPSTLNAVGQIFANIFVALFILYYMLLNTRSMEADFKEMLPLSERSKNYFINENAGLITSNAYGIPIIAFAQAVVAIIGYFIFDVNNAIFWGLLTGAASVLPVIGTMFIWIPICIYQLATGDINSGLLLGLYCLIFVGSIDNILRFTVLKKMADIHPLITVFGVLLGLNLFGMMGLVFGPVLLSLPGILYKIFKMETGQSENIKFTPKTDILQDASTDEDLTAANP</sequence>
<feature type="transmembrane region" description="Helical" evidence="6">
    <location>
        <begin position="298"/>
        <end position="325"/>
    </location>
</feature>
<dbReference type="PANTHER" id="PTHR21716:SF4">
    <property type="entry name" value="TRANSMEMBRANE PROTEIN 245"/>
    <property type="match status" value="1"/>
</dbReference>
<feature type="transmembrane region" description="Helical" evidence="6">
    <location>
        <begin position="267"/>
        <end position="286"/>
    </location>
</feature>
<keyword evidence="8" id="KW-1185">Reference proteome</keyword>